<gene>
    <name evidence="5" type="ORF">GCM10011312_11630</name>
</gene>
<evidence type="ECO:0000256" key="2">
    <source>
        <dbReference type="SAM" id="SignalP"/>
    </source>
</evidence>
<dbReference type="InterPro" id="IPR026444">
    <property type="entry name" value="Secre_tail"/>
</dbReference>
<dbReference type="EMBL" id="BMGK01000004">
    <property type="protein sequence ID" value="GGD89440.1"/>
    <property type="molecule type" value="Genomic_DNA"/>
</dbReference>
<evidence type="ECO:0000313" key="6">
    <source>
        <dbReference type="Proteomes" id="UP000652231"/>
    </source>
</evidence>
<evidence type="ECO:0000259" key="3">
    <source>
        <dbReference type="Pfam" id="PF07675"/>
    </source>
</evidence>
<dbReference type="Gene3D" id="2.60.120.200">
    <property type="match status" value="1"/>
</dbReference>
<comment type="caution">
    <text evidence="5">The sequence shown here is derived from an EMBL/GenBank/DDBJ whole genome shotgun (WGS) entry which is preliminary data.</text>
</comment>
<feature type="chain" id="PRO_5035150321" description="Secretion system C-terminal sorting domain-containing protein" evidence="2">
    <location>
        <begin position="20"/>
        <end position="279"/>
    </location>
</feature>
<dbReference type="Pfam" id="PF18962">
    <property type="entry name" value="Por_Secre_tail"/>
    <property type="match status" value="1"/>
</dbReference>
<dbReference type="Pfam" id="PF07675">
    <property type="entry name" value="Cleaved_Adhesin"/>
    <property type="match status" value="1"/>
</dbReference>
<dbReference type="NCBIfam" id="TIGR04183">
    <property type="entry name" value="Por_Secre_tail"/>
    <property type="match status" value="1"/>
</dbReference>
<evidence type="ECO:0000259" key="4">
    <source>
        <dbReference type="Pfam" id="PF18962"/>
    </source>
</evidence>
<dbReference type="Proteomes" id="UP000652231">
    <property type="component" value="Unassembled WGS sequence"/>
</dbReference>
<name>A0A8J2V9V2_9FLAO</name>
<organism evidence="5 6">
    <name type="scientific">Planktosalinus lacus</name>
    <dbReference type="NCBI Taxonomy" id="1526573"/>
    <lineage>
        <taxon>Bacteria</taxon>
        <taxon>Pseudomonadati</taxon>
        <taxon>Bacteroidota</taxon>
        <taxon>Flavobacteriia</taxon>
        <taxon>Flavobacteriales</taxon>
        <taxon>Flavobacteriaceae</taxon>
        <taxon>Planktosalinus</taxon>
    </lineage>
</organism>
<accession>A0A8J2V9V2</accession>
<dbReference type="InterPro" id="IPR011628">
    <property type="entry name" value="Cleaved_adhesin"/>
</dbReference>
<evidence type="ECO:0008006" key="7">
    <source>
        <dbReference type="Google" id="ProtNLM"/>
    </source>
</evidence>
<feature type="domain" description="Cleaved adhesin" evidence="3">
    <location>
        <begin position="38"/>
        <end position="192"/>
    </location>
</feature>
<feature type="domain" description="Secretion system C-terminal sorting" evidence="4">
    <location>
        <begin position="212"/>
        <end position="277"/>
    </location>
</feature>
<reference evidence="5" key="2">
    <citation type="submission" date="2020-09" db="EMBL/GenBank/DDBJ databases">
        <authorList>
            <person name="Sun Q."/>
            <person name="Zhou Y."/>
        </authorList>
    </citation>
    <scope>NUCLEOTIDE SEQUENCE</scope>
    <source>
        <strain evidence="5">CGMCC 1.12924</strain>
    </source>
</reference>
<dbReference type="NCBIfam" id="NF038128">
    <property type="entry name" value="choice_anch_J"/>
    <property type="match status" value="1"/>
</dbReference>
<dbReference type="RefSeq" id="WP_188440477.1">
    <property type="nucleotide sequence ID" value="NZ_BMGK01000004.1"/>
</dbReference>
<feature type="signal peptide" evidence="2">
    <location>
        <begin position="1"/>
        <end position="19"/>
    </location>
</feature>
<evidence type="ECO:0000313" key="5">
    <source>
        <dbReference type="EMBL" id="GGD89440.1"/>
    </source>
</evidence>
<keyword evidence="1 2" id="KW-0732">Signal</keyword>
<protein>
    <recommendedName>
        <fullName evidence="7">Secretion system C-terminal sorting domain-containing protein</fullName>
    </recommendedName>
</protein>
<sequence length="279" mass="30348">MKKITLLMAAFFMAVGMNAQIFSDDFELDTDGSTSFFNWSNIDDDGDGMFWQVANIVDAGWTSLFEGNVADSDSWDSNGAYTPDNYLISVDPITLGTSSTLEFLMGSYQTNGTFLGDRLSVYLSETTDVGQISNLTPVFDGTVGDVCTCDSEANNAAPVSVDVSDYDGQTVYLVFRHHDTFDENSVLIDNVVLDGNLSTSEVEISGFNYYYSPQSKNLTINATDSFSSINIFNVLGQKVVDQNLSSTTEVINLASLKNGVYIATAVSNGKTATFKLIKR</sequence>
<proteinExistence type="predicted"/>
<keyword evidence="6" id="KW-1185">Reference proteome</keyword>
<reference evidence="5" key="1">
    <citation type="journal article" date="2014" name="Int. J. Syst. Evol. Microbiol.">
        <title>Complete genome sequence of Corynebacterium casei LMG S-19264T (=DSM 44701T), isolated from a smear-ripened cheese.</title>
        <authorList>
            <consortium name="US DOE Joint Genome Institute (JGI-PGF)"/>
            <person name="Walter F."/>
            <person name="Albersmeier A."/>
            <person name="Kalinowski J."/>
            <person name="Ruckert C."/>
        </authorList>
    </citation>
    <scope>NUCLEOTIDE SEQUENCE</scope>
    <source>
        <strain evidence="5">CGMCC 1.12924</strain>
    </source>
</reference>
<dbReference type="AlphaFoldDB" id="A0A8J2V9V2"/>
<evidence type="ECO:0000256" key="1">
    <source>
        <dbReference type="ARBA" id="ARBA00022729"/>
    </source>
</evidence>